<evidence type="ECO:0000313" key="5">
    <source>
        <dbReference type="Proteomes" id="UP000183567"/>
    </source>
</evidence>
<dbReference type="InterPro" id="IPR045339">
    <property type="entry name" value="DUF6534"/>
</dbReference>
<feature type="compositionally biased region" description="Polar residues" evidence="1">
    <location>
        <begin position="270"/>
        <end position="282"/>
    </location>
</feature>
<feature type="transmembrane region" description="Helical" evidence="2">
    <location>
        <begin position="55"/>
        <end position="80"/>
    </location>
</feature>
<keyword evidence="2" id="KW-0472">Membrane</keyword>
<feature type="transmembrane region" description="Helical" evidence="2">
    <location>
        <begin position="14"/>
        <end position="35"/>
    </location>
</feature>
<keyword evidence="2" id="KW-1133">Transmembrane helix</keyword>
<evidence type="ECO:0000256" key="1">
    <source>
        <dbReference type="SAM" id="MobiDB-lite"/>
    </source>
</evidence>
<organism evidence="4 5">
    <name type="scientific">Rhizopogon vesiculosus</name>
    <dbReference type="NCBI Taxonomy" id="180088"/>
    <lineage>
        <taxon>Eukaryota</taxon>
        <taxon>Fungi</taxon>
        <taxon>Dikarya</taxon>
        <taxon>Basidiomycota</taxon>
        <taxon>Agaricomycotina</taxon>
        <taxon>Agaricomycetes</taxon>
        <taxon>Agaricomycetidae</taxon>
        <taxon>Boletales</taxon>
        <taxon>Suillineae</taxon>
        <taxon>Rhizopogonaceae</taxon>
        <taxon>Rhizopogon</taxon>
    </lineage>
</organism>
<dbReference type="OrthoDB" id="3046149at2759"/>
<feature type="compositionally biased region" description="Basic and acidic residues" evidence="1">
    <location>
        <begin position="311"/>
        <end position="328"/>
    </location>
</feature>
<proteinExistence type="predicted"/>
<keyword evidence="5" id="KW-1185">Reference proteome</keyword>
<dbReference type="AlphaFoldDB" id="A0A1J8PPZ3"/>
<dbReference type="Pfam" id="PF20152">
    <property type="entry name" value="DUF6534"/>
    <property type="match status" value="1"/>
</dbReference>
<reference evidence="4 5" key="1">
    <citation type="submission" date="2016-03" db="EMBL/GenBank/DDBJ databases">
        <title>Comparative genomics of the ectomycorrhizal sister species Rhizopogon vinicolor and Rhizopogon vesiculosus (Basidiomycota: Boletales) reveals a divergence of the mating type B locus.</title>
        <authorList>
            <person name="Mujic A.B."/>
            <person name="Kuo A."/>
            <person name="Tritt A."/>
            <person name="Lipzen A."/>
            <person name="Chen C."/>
            <person name="Johnson J."/>
            <person name="Sharma A."/>
            <person name="Barry K."/>
            <person name="Grigoriev I.V."/>
            <person name="Spatafora J.W."/>
        </authorList>
    </citation>
    <scope>NUCLEOTIDE SEQUENCE [LARGE SCALE GENOMIC DNA]</scope>
    <source>
        <strain evidence="4 5">AM-OR11-056</strain>
    </source>
</reference>
<accession>A0A1J8PPZ3</accession>
<feature type="transmembrane region" description="Helical" evidence="2">
    <location>
        <begin position="173"/>
        <end position="193"/>
    </location>
</feature>
<feature type="transmembrane region" description="Helical" evidence="2">
    <location>
        <begin position="101"/>
        <end position="122"/>
    </location>
</feature>
<keyword evidence="2" id="KW-0812">Transmembrane</keyword>
<feature type="domain" description="DUF6534" evidence="3">
    <location>
        <begin position="146"/>
        <end position="234"/>
    </location>
</feature>
<feature type="compositionally biased region" description="Basic and acidic residues" evidence="1">
    <location>
        <begin position="294"/>
        <end position="304"/>
    </location>
</feature>
<name>A0A1J8PPZ3_9AGAM</name>
<evidence type="ECO:0000259" key="3">
    <source>
        <dbReference type="Pfam" id="PF20152"/>
    </source>
</evidence>
<gene>
    <name evidence="4" type="ORF">AZE42_04634</name>
</gene>
<sequence>MDKSLGWVTRRPRYYFNGASNLLVRAVLYYSLPFLMRMSRLFDYLIIMFDVDIEVIYATPVSCAQDLLASILMLITQLIFARRLHTVCGGPTSIASRMVTLAVCFFAFITFVFGLVSIVQIFQHGDLTAMASPSMAVVAVISQGFAAAANIIISIAMCWSLRPKRYPDMVMPAGVLGNVVAVCITRGLGLTWIPVKQTLNNVIDIVYRITNKTILDSAPNVCVNTLLGLLNAREVRRGIGFNAEETLSYRNDSSNNHDGLPSLRFRRPTNTKATQQTITFSRQDMDSGAIDIDETSKPSEHDENMSSTRSHYSEQHEDKTRLSSELEI</sequence>
<comment type="caution">
    <text evidence="4">The sequence shown here is derived from an EMBL/GenBank/DDBJ whole genome shotgun (WGS) entry which is preliminary data.</text>
</comment>
<feature type="region of interest" description="Disordered" evidence="1">
    <location>
        <begin position="250"/>
        <end position="328"/>
    </location>
</feature>
<evidence type="ECO:0000256" key="2">
    <source>
        <dbReference type="SAM" id="Phobius"/>
    </source>
</evidence>
<feature type="transmembrane region" description="Helical" evidence="2">
    <location>
        <begin position="134"/>
        <end position="161"/>
    </location>
</feature>
<dbReference type="EMBL" id="LVVM01005437">
    <property type="protein sequence ID" value="OJA10575.1"/>
    <property type="molecule type" value="Genomic_DNA"/>
</dbReference>
<protein>
    <recommendedName>
        <fullName evidence="3">DUF6534 domain-containing protein</fullName>
    </recommendedName>
</protein>
<dbReference type="STRING" id="180088.A0A1J8PPZ3"/>
<dbReference type="Proteomes" id="UP000183567">
    <property type="component" value="Unassembled WGS sequence"/>
</dbReference>
<evidence type="ECO:0000313" key="4">
    <source>
        <dbReference type="EMBL" id="OJA10575.1"/>
    </source>
</evidence>